<keyword evidence="1" id="KW-0812">Transmembrane</keyword>
<name>A0A4S9UE28_AURPU</name>
<protein>
    <submittedName>
        <fullName evidence="2">Uncharacterized protein</fullName>
    </submittedName>
</protein>
<accession>A0A4S9UE28</accession>
<reference evidence="2 3" key="1">
    <citation type="submission" date="2018-10" db="EMBL/GenBank/DDBJ databases">
        <title>Fifty Aureobasidium pullulans genomes reveal a recombining polyextremotolerant generalist.</title>
        <authorList>
            <person name="Gostincar C."/>
            <person name="Turk M."/>
            <person name="Zajc J."/>
            <person name="Gunde-Cimerman N."/>
        </authorList>
    </citation>
    <scope>NUCLEOTIDE SEQUENCE [LARGE SCALE GENOMIC DNA]</scope>
    <source>
        <strain evidence="2 3">EXF-4256</strain>
    </source>
</reference>
<proteinExistence type="predicted"/>
<sequence>MAPGPPPFGYTYHLRLPPNVRPKTNHTVTSDSFEDSTHYTRPPLNLESWVNHNVNTTPSDPLNNTQNSFLHFWVFPARAWLGRDDWLDFQYTSMFIVTDVTYILAFVSLLIQDKKSMPIDLEFGAYSIRLQAVLSERARAFQTPRGPVDDFESSVV</sequence>
<keyword evidence="1" id="KW-0472">Membrane</keyword>
<gene>
    <name evidence="2" type="ORF">D6C94_04441</name>
</gene>
<evidence type="ECO:0000256" key="1">
    <source>
        <dbReference type="SAM" id="Phobius"/>
    </source>
</evidence>
<dbReference type="Proteomes" id="UP000305064">
    <property type="component" value="Unassembled WGS sequence"/>
</dbReference>
<evidence type="ECO:0000313" key="3">
    <source>
        <dbReference type="Proteomes" id="UP000305064"/>
    </source>
</evidence>
<keyword evidence="1" id="KW-1133">Transmembrane helix</keyword>
<comment type="caution">
    <text evidence="2">The sequence shown here is derived from an EMBL/GenBank/DDBJ whole genome shotgun (WGS) entry which is preliminary data.</text>
</comment>
<feature type="transmembrane region" description="Helical" evidence="1">
    <location>
        <begin position="89"/>
        <end position="111"/>
    </location>
</feature>
<organism evidence="2 3">
    <name type="scientific">Aureobasidium pullulans</name>
    <name type="common">Black yeast</name>
    <name type="synonym">Pullularia pullulans</name>
    <dbReference type="NCBI Taxonomy" id="5580"/>
    <lineage>
        <taxon>Eukaryota</taxon>
        <taxon>Fungi</taxon>
        <taxon>Dikarya</taxon>
        <taxon>Ascomycota</taxon>
        <taxon>Pezizomycotina</taxon>
        <taxon>Dothideomycetes</taxon>
        <taxon>Dothideomycetidae</taxon>
        <taxon>Dothideales</taxon>
        <taxon>Saccotheciaceae</taxon>
        <taxon>Aureobasidium</taxon>
    </lineage>
</organism>
<dbReference type="EMBL" id="QZBJ01000025">
    <property type="protein sequence ID" value="THY74908.1"/>
    <property type="molecule type" value="Genomic_DNA"/>
</dbReference>
<evidence type="ECO:0000313" key="2">
    <source>
        <dbReference type="EMBL" id="THY74908.1"/>
    </source>
</evidence>
<dbReference type="AlphaFoldDB" id="A0A4S9UE28"/>